<dbReference type="Proteomes" id="UP000652761">
    <property type="component" value="Unassembled WGS sequence"/>
</dbReference>
<protein>
    <submittedName>
        <fullName evidence="1">Uncharacterized protein</fullName>
    </submittedName>
</protein>
<keyword evidence="2" id="KW-1185">Reference proteome</keyword>
<comment type="caution">
    <text evidence="1">The sequence shown here is derived from an EMBL/GenBank/DDBJ whole genome shotgun (WGS) entry which is preliminary data.</text>
</comment>
<name>A0A843UKT4_COLES</name>
<gene>
    <name evidence="1" type="ORF">Taro_014923</name>
</gene>
<sequence length="69" mass="7886">MIDLASRSCSGTVKKSNDRLVEISQPIRQSKQESFQTYLRGVLPQKGEDLVLLVARPRSEEIYIGQFFK</sequence>
<reference evidence="1" key="1">
    <citation type="submission" date="2017-07" db="EMBL/GenBank/DDBJ databases">
        <title>Taro Niue Genome Assembly and Annotation.</title>
        <authorList>
            <person name="Atibalentja N."/>
            <person name="Keating K."/>
            <person name="Fields C.J."/>
        </authorList>
    </citation>
    <scope>NUCLEOTIDE SEQUENCE</scope>
    <source>
        <strain evidence="1">Niue_2</strain>
        <tissue evidence="1">Leaf</tissue>
    </source>
</reference>
<evidence type="ECO:0000313" key="1">
    <source>
        <dbReference type="EMBL" id="MQL82440.1"/>
    </source>
</evidence>
<evidence type="ECO:0000313" key="2">
    <source>
        <dbReference type="Proteomes" id="UP000652761"/>
    </source>
</evidence>
<dbReference type="EMBL" id="NMUH01000631">
    <property type="protein sequence ID" value="MQL82440.1"/>
    <property type="molecule type" value="Genomic_DNA"/>
</dbReference>
<organism evidence="1 2">
    <name type="scientific">Colocasia esculenta</name>
    <name type="common">Wild taro</name>
    <name type="synonym">Arum esculentum</name>
    <dbReference type="NCBI Taxonomy" id="4460"/>
    <lineage>
        <taxon>Eukaryota</taxon>
        <taxon>Viridiplantae</taxon>
        <taxon>Streptophyta</taxon>
        <taxon>Embryophyta</taxon>
        <taxon>Tracheophyta</taxon>
        <taxon>Spermatophyta</taxon>
        <taxon>Magnoliopsida</taxon>
        <taxon>Liliopsida</taxon>
        <taxon>Araceae</taxon>
        <taxon>Aroideae</taxon>
        <taxon>Colocasieae</taxon>
        <taxon>Colocasia</taxon>
    </lineage>
</organism>
<accession>A0A843UKT4</accession>
<dbReference type="AlphaFoldDB" id="A0A843UKT4"/>
<proteinExistence type="predicted"/>